<dbReference type="InterPro" id="IPR000160">
    <property type="entry name" value="GGDEF_dom"/>
</dbReference>
<dbReference type="GO" id="GO:0005886">
    <property type="term" value="C:plasma membrane"/>
    <property type="evidence" value="ECO:0007669"/>
    <property type="project" value="TreeGrafter"/>
</dbReference>
<name>I1XMH1_METNJ</name>
<dbReference type="PANTHER" id="PTHR45138">
    <property type="entry name" value="REGULATORY COMPONENTS OF SENSORY TRANSDUCTION SYSTEM"/>
    <property type="match status" value="1"/>
</dbReference>
<dbReference type="AlphaFoldDB" id="I1XMH1"/>
<evidence type="ECO:0000313" key="4">
    <source>
        <dbReference type="EMBL" id="AFI85590.1"/>
    </source>
</evidence>
<dbReference type="STRING" id="754476.Q7A_2808"/>
<keyword evidence="5" id="KW-1185">Reference proteome</keyword>
<dbReference type="GO" id="GO:1902201">
    <property type="term" value="P:negative regulation of bacterial-type flagellum-dependent cell motility"/>
    <property type="evidence" value="ECO:0007669"/>
    <property type="project" value="TreeGrafter"/>
</dbReference>
<dbReference type="RefSeq" id="WP_014707951.1">
    <property type="nucleotide sequence ID" value="NC_017857.3"/>
</dbReference>
<dbReference type="Gene3D" id="3.30.70.270">
    <property type="match status" value="1"/>
</dbReference>
<dbReference type="SUPFAM" id="SSF55073">
    <property type="entry name" value="Nucleotide cyclase"/>
    <property type="match status" value="1"/>
</dbReference>
<evidence type="ECO:0000313" key="5">
    <source>
        <dbReference type="Proteomes" id="UP000009144"/>
    </source>
</evidence>
<dbReference type="HOGENOM" id="CLU_025058_0_1_6"/>
<dbReference type="SMART" id="SM00267">
    <property type="entry name" value="GGDEF"/>
    <property type="match status" value="1"/>
</dbReference>
<reference evidence="4 5" key="2">
    <citation type="journal article" date="2013" name="Int. J. Syst. Evol. Microbiol.">
        <title>Methylophaga nitratireducenticrescens sp. nov. and Methylophaga frappieri sp. nov., isolated from the biofilm of the methanol-fed denitrification system treating the seawater at the Montreal Biodome.</title>
        <authorList>
            <person name="Villeneuve C."/>
            <person name="Martineau C."/>
            <person name="Mauffrey F."/>
            <person name="Villemur R."/>
        </authorList>
    </citation>
    <scope>NUCLEOTIDE SEQUENCE [LARGE SCALE GENOMIC DNA]</scope>
    <source>
        <strain evidence="4 5">JAM1</strain>
    </source>
</reference>
<dbReference type="EC" id="2.7.7.65" evidence="2"/>
<accession>I1XMH1</accession>
<dbReference type="KEGG" id="mej:Q7A_2808"/>
<dbReference type="OrthoDB" id="5621267at2"/>
<gene>
    <name evidence="4" type="ordered locus">Q7A_2808</name>
</gene>
<dbReference type="Pfam" id="PF00990">
    <property type="entry name" value="GGDEF"/>
    <property type="match status" value="1"/>
</dbReference>
<dbReference type="PATRIC" id="fig|754476.3.peg.2755"/>
<proteinExistence type="predicted"/>
<dbReference type="PANTHER" id="PTHR45138:SF9">
    <property type="entry name" value="DIGUANYLATE CYCLASE DGCM-RELATED"/>
    <property type="match status" value="1"/>
</dbReference>
<evidence type="ECO:0000256" key="1">
    <source>
        <dbReference type="ARBA" id="ARBA00001946"/>
    </source>
</evidence>
<dbReference type="GO" id="GO:0052621">
    <property type="term" value="F:diguanylate cyclase activity"/>
    <property type="evidence" value="ECO:0007669"/>
    <property type="project" value="UniProtKB-EC"/>
</dbReference>
<evidence type="ECO:0000256" key="2">
    <source>
        <dbReference type="ARBA" id="ARBA00012528"/>
    </source>
</evidence>
<reference evidence="4 5" key="1">
    <citation type="journal article" date="2012" name="J. Bacteriol.">
        <title>Complete genome sequences of Methylophaga sp. strain JAM1 and Methylophaga sp. strain JAM7.</title>
        <authorList>
            <person name="Villeneuve C."/>
            <person name="Martineau C."/>
            <person name="Mauffrey F."/>
            <person name="Villemur R."/>
        </authorList>
    </citation>
    <scope>NUCLEOTIDE SEQUENCE [LARGE SCALE GENOMIC DNA]</scope>
    <source>
        <strain evidence="4 5">JAM1</strain>
    </source>
</reference>
<organism evidence="4 5">
    <name type="scientific">Methylophaga nitratireducenticrescens</name>
    <dbReference type="NCBI Taxonomy" id="754476"/>
    <lineage>
        <taxon>Bacteria</taxon>
        <taxon>Pseudomonadati</taxon>
        <taxon>Pseudomonadota</taxon>
        <taxon>Gammaproteobacteria</taxon>
        <taxon>Thiotrichales</taxon>
        <taxon>Piscirickettsiaceae</taxon>
        <taxon>Methylophaga</taxon>
    </lineage>
</organism>
<dbReference type="CDD" id="cd01949">
    <property type="entry name" value="GGDEF"/>
    <property type="match status" value="1"/>
</dbReference>
<dbReference type="InterPro" id="IPR048516">
    <property type="entry name" value="DGCcoil"/>
</dbReference>
<dbReference type="PROSITE" id="PS50887">
    <property type="entry name" value="GGDEF"/>
    <property type="match status" value="1"/>
</dbReference>
<evidence type="ECO:0000256" key="3">
    <source>
        <dbReference type="ARBA" id="ARBA00034247"/>
    </source>
</evidence>
<dbReference type="InterPro" id="IPR043128">
    <property type="entry name" value="Rev_trsase/Diguanyl_cyclase"/>
</dbReference>
<comment type="cofactor">
    <cofactor evidence="1">
        <name>Mg(2+)</name>
        <dbReference type="ChEBI" id="CHEBI:18420"/>
    </cofactor>
</comment>
<dbReference type="Pfam" id="PF20975">
    <property type="entry name" value="DGCcoil"/>
    <property type="match status" value="1"/>
</dbReference>
<dbReference type="NCBIfam" id="TIGR00254">
    <property type="entry name" value="GGDEF"/>
    <property type="match status" value="1"/>
</dbReference>
<dbReference type="GO" id="GO:0043709">
    <property type="term" value="P:cell adhesion involved in single-species biofilm formation"/>
    <property type="evidence" value="ECO:0007669"/>
    <property type="project" value="TreeGrafter"/>
</dbReference>
<dbReference type="eggNOG" id="COG3706">
    <property type="taxonomic scope" value="Bacteria"/>
</dbReference>
<comment type="catalytic activity">
    <reaction evidence="3">
        <text>2 GTP = 3',3'-c-di-GMP + 2 diphosphate</text>
        <dbReference type="Rhea" id="RHEA:24898"/>
        <dbReference type="ChEBI" id="CHEBI:33019"/>
        <dbReference type="ChEBI" id="CHEBI:37565"/>
        <dbReference type="ChEBI" id="CHEBI:58805"/>
        <dbReference type="EC" id="2.7.7.65"/>
    </reaction>
</comment>
<dbReference type="InterPro" id="IPR050469">
    <property type="entry name" value="Diguanylate_Cyclase"/>
</dbReference>
<dbReference type="FunFam" id="3.30.70.270:FF:000001">
    <property type="entry name" value="Diguanylate cyclase domain protein"/>
    <property type="match status" value="1"/>
</dbReference>
<dbReference type="Proteomes" id="UP000009144">
    <property type="component" value="Chromosome"/>
</dbReference>
<dbReference type="EMBL" id="CP003390">
    <property type="protein sequence ID" value="AFI85590.1"/>
    <property type="molecule type" value="Genomic_DNA"/>
</dbReference>
<protein>
    <recommendedName>
        <fullName evidence="2">diguanylate cyclase</fullName>
        <ecNumber evidence="2">2.7.7.65</ecNumber>
    </recommendedName>
</protein>
<sequence length="519" mass="59191">MAAEELESKLEQWKYKYLELLARDEKQTLYTQLLERSLGRLALVAEGIDSALDKQLHSLRQELRSQKDVERISDILEKIQRCISKMDESPQSSEASELLRHLLLSLTIPTESKPGVDNLLIQLKDATNQQTRQLLPDFVSLLETINSNAPALPDPEKARSGLLQKIGFKKRNIEITQLLCSMIDNLQLPEIFNEQLREIHAQLQSQPDKKNLPQIIDALTALINSLGAQAQLQQLEYRAFLATLSERINELDDLLRVTVKDEEEAFNKRQKIGEKVDAGLDDIYKQIDVASEPRELKLIIRERLTALSGAVEEYRNADQSRYYQSQLEIKKLTDRLQELESETKSLQDGIRKAHEMVRKDTLTGIGNRQALMDALETEYIRWQRYKHPLSLVVWDIDSFKQINDNLGHLAGDKILIRIAEILSTSTREIDFVARFGGEEFVGIFPATALAETMVLANKIREEISNTRFLYDGKPVPITVSAGVATFHLGDNTEKVFKRADEAMFKAKKQGRNVCVVEEI</sequence>
<dbReference type="InterPro" id="IPR029787">
    <property type="entry name" value="Nucleotide_cyclase"/>
</dbReference>